<dbReference type="InterPro" id="IPR036396">
    <property type="entry name" value="Cyt_P450_sf"/>
</dbReference>
<comment type="cofactor">
    <cofactor evidence="1 8">
        <name>heme</name>
        <dbReference type="ChEBI" id="CHEBI:30413"/>
    </cofactor>
</comment>
<evidence type="ECO:0000256" key="8">
    <source>
        <dbReference type="PIRSR" id="PIRSR602401-1"/>
    </source>
</evidence>
<accession>A0A2W1BNA0</accession>
<dbReference type="Proteomes" id="UP000249218">
    <property type="component" value="Unassembled WGS sequence"/>
</dbReference>
<evidence type="ECO:0000313" key="11">
    <source>
        <dbReference type="Proteomes" id="UP000249218"/>
    </source>
</evidence>
<dbReference type="InterPro" id="IPR001128">
    <property type="entry name" value="Cyt_P450"/>
</dbReference>
<keyword evidence="7 9" id="KW-0503">Monooxygenase</keyword>
<keyword evidence="11" id="KW-1185">Reference proteome</keyword>
<dbReference type="PRINTS" id="PR00463">
    <property type="entry name" value="EP450I"/>
</dbReference>
<evidence type="ECO:0000256" key="3">
    <source>
        <dbReference type="ARBA" id="ARBA00022617"/>
    </source>
</evidence>
<gene>
    <name evidence="10" type="primary">HaOG200030</name>
    <name evidence="10" type="ORF">B5X24_HaOG200030</name>
</gene>
<dbReference type="PROSITE" id="PS00086">
    <property type="entry name" value="CYTOCHROME_P450"/>
    <property type="match status" value="1"/>
</dbReference>
<evidence type="ECO:0000256" key="1">
    <source>
        <dbReference type="ARBA" id="ARBA00001971"/>
    </source>
</evidence>
<evidence type="ECO:0000256" key="4">
    <source>
        <dbReference type="ARBA" id="ARBA00022723"/>
    </source>
</evidence>
<evidence type="ECO:0000256" key="9">
    <source>
        <dbReference type="RuleBase" id="RU000461"/>
    </source>
</evidence>
<keyword evidence="3 8" id="KW-0349">Heme</keyword>
<keyword evidence="5 9" id="KW-0560">Oxidoreductase</keyword>
<dbReference type="InterPro" id="IPR002401">
    <property type="entry name" value="Cyt_P450_E_grp-I"/>
</dbReference>
<dbReference type="InterPro" id="IPR050196">
    <property type="entry name" value="Cytochrome_P450_Monoox"/>
</dbReference>
<evidence type="ECO:0000313" key="10">
    <source>
        <dbReference type="EMBL" id="PZC73153.1"/>
    </source>
</evidence>
<sequence length="490" mass="55881">MVLAVLVIACCVVFAVWRLVRPRSPSPAVYPGALPLLGHLFQLAGDNFSFWEFTKNLNRFSLKNDDICQIRLGPHRCYVLSDPAESLMIANTYLEKPYLYDFAKEMFSCGLVTATVSTWKPHRKLLNPSFSVAVLNTFLPEFNSQARNLLSVLSQEVGKPAFDIQLYLVNSLMKTVCRTSLGQEKEKQDLIDKDYAFATKSMFALYVERLQKFWLHIPFIFNLSPLKTKHDELMNIAKDIMVKVMNYRKLKLKATYLDDIQDSTKDKFKPLVDQLLELGDKQDGFTDDEIRAHLDTVVSAAYDTTSTVMTYTLMLVGTYPKVQERIYEEITSILGNEDRDVTRDDLPDFVYLEAVVKEALRLYPPVPTVARNITSDIQIRNYTLSAGSSCLIPVYGINRHPSWGPDADEFNPDRWLHPDTLPDKPSAFASFSIGKRNCIGRKYAMMVMKTTLAHIFRRYRVISDINSVPTSCDIMIKPASSQQITIEIRT</sequence>
<dbReference type="GO" id="GO:0005506">
    <property type="term" value="F:iron ion binding"/>
    <property type="evidence" value="ECO:0007669"/>
    <property type="project" value="InterPro"/>
</dbReference>
<dbReference type="SUPFAM" id="SSF48264">
    <property type="entry name" value="Cytochrome P450"/>
    <property type="match status" value="1"/>
</dbReference>
<protein>
    <recommendedName>
        <fullName evidence="12">Cytochrome P450</fullName>
    </recommendedName>
</protein>
<evidence type="ECO:0000256" key="2">
    <source>
        <dbReference type="ARBA" id="ARBA00010617"/>
    </source>
</evidence>
<evidence type="ECO:0000256" key="6">
    <source>
        <dbReference type="ARBA" id="ARBA00023004"/>
    </source>
</evidence>
<dbReference type="PANTHER" id="PTHR24291:SF161">
    <property type="entry name" value="CYTOCHROME P450 315A1, MITOCHONDRIAL"/>
    <property type="match status" value="1"/>
</dbReference>
<comment type="similarity">
    <text evidence="2 9">Belongs to the cytochrome P450 family.</text>
</comment>
<evidence type="ECO:0000256" key="7">
    <source>
        <dbReference type="ARBA" id="ARBA00023033"/>
    </source>
</evidence>
<feature type="binding site" description="axial binding residue" evidence="8">
    <location>
        <position position="438"/>
    </location>
    <ligand>
        <name>heme</name>
        <dbReference type="ChEBI" id="CHEBI:30413"/>
    </ligand>
    <ligandPart>
        <name>Fe</name>
        <dbReference type="ChEBI" id="CHEBI:18248"/>
    </ligandPart>
</feature>
<dbReference type="InterPro" id="IPR017972">
    <property type="entry name" value="Cyt_P450_CS"/>
</dbReference>
<dbReference type="PRINTS" id="PR00385">
    <property type="entry name" value="P450"/>
</dbReference>
<dbReference type="EMBL" id="KZ150122">
    <property type="protein sequence ID" value="PZC73153.1"/>
    <property type="molecule type" value="Genomic_DNA"/>
</dbReference>
<dbReference type="PANTHER" id="PTHR24291">
    <property type="entry name" value="CYTOCHROME P450 FAMILY 4"/>
    <property type="match status" value="1"/>
</dbReference>
<evidence type="ECO:0008006" key="12">
    <source>
        <dbReference type="Google" id="ProtNLM"/>
    </source>
</evidence>
<dbReference type="Pfam" id="PF00067">
    <property type="entry name" value="p450"/>
    <property type="match status" value="1"/>
</dbReference>
<dbReference type="AlphaFoldDB" id="A0A2W1BNA0"/>
<dbReference type="Gene3D" id="1.10.630.10">
    <property type="entry name" value="Cytochrome P450"/>
    <property type="match status" value="1"/>
</dbReference>
<dbReference type="GO" id="GO:0020037">
    <property type="term" value="F:heme binding"/>
    <property type="evidence" value="ECO:0007669"/>
    <property type="project" value="InterPro"/>
</dbReference>
<keyword evidence="4 8" id="KW-0479">Metal-binding</keyword>
<evidence type="ECO:0000256" key="5">
    <source>
        <dbReference type="ARBA" id="ARBA00023002"/>
    </source>
</evidence>
<keyword evidence="6 8" id="KW-0408">Iron</keyword>
<dbReference type="OrthoDB" id="1372046at2759"/>
<dbReference type="GO" id="GO:0004497">
    <property type="term" value="F:monooxygenase activity"/>
    <property type="evidence" value="ECO:0007669"/>
    <property type="project" value="UniProtKB-KW"/>
</dbReference>
<organism evidence="10 11">
    <name type="scientific">Helicoverpa armigera</name>
    <name type="common">Cotton bollworm</name>
    <name type="synonym">Heliothis armigera</name>
    <dbReference type="NCBI Taxonomy" id="29058"/>
    <lineage>
        <taxon>Eukaryota</taxon>
        <taxon>Metazoa</taxon>
        <taxon>Ecdysozoa</taxon>
        <taxon>Arthropoda</taxon>
        <taxon>Hexapoda</taxon>
        <taxon>Insecta</taxon>
        <taxon>Pterygota</taxon>
        <taxon>Neoptera</taxon>
        <taxon>Endopterygota</taxon>
        <taxon>Lepidoptera</taxon>
        <taxon>Glossata</taxon>
        <taxon>Ditrysia</taxon>
        <taxon>Noctuoidea</taxon>
        <taxon>Noctuidae</taxon>
        <taxon>Heliothinae</taxon>
        <taxon>Helicoverpa</taxon>
    </lineage>
</organism>
<proteinExistence type="inferred from homology"/>
<dbReference type="GO" id="GO:0016705">
    <property type="term" value="F:oxidoreductase activity, acting on paired donors, with incorporation or reduction of molecular oxygen"/>
    <property type="evidence" value="ECO:0007669"/>
    <property type="project" value="InterPro"/>
</dbReference>
<reference evidence="10 11" key="1">
    <citation type="journal article" date="2017" name="BMC Biol.">
        <title>Genomic innovations, transcriptional plasticity and gene loss underlying the evolution and divergence of two highly polyphagous and invasive Helicoverpa pest species.</title>
        <authorList>
            <person name="Pearce S.L."/>
            <person name="Clarke D.F."/>
            <person name="East P.D."/>
            <person name="Elfekih S."/>
            <person name="Gordon K.H."/>
            <person name="Jermiin L.S."/>
            <person name="McGaughran A."/>
            <person name="Oakeshott J.G."/>
            <person name="Papanikolaou A."/>
            <person name="Perera O.P."/>
            <person name="Rane R.V."/>
            <person name="Richards S."/>
            <person name="Tay W.T."/>
            <person name="Walsh T.K."/>
            <person name="Anderson A."/>
            <person name="Anderson C.J."/>
            <person name="Asgari S."/>
            <person name="Board P.G."/>
            <person name="Bretschneider A."/>
            <person name="Campbell P.M."/>
            <person name="Chertemps T."/>
            <person name="Christeller J.T."/>
            <person name="Coppin C.W."/>
            <person name="Downes S.J."/>
            <person name="Duan G."/>
            <person name="Farnsworth C.A."/>
            <person name="Good R.T."/>
            <person name="Han L.B."/>
            <person name="Han Y.C."/>
            <person name="Hatje K."/>
            <person name="Horne I."/>
            <person name="Huang Y.P."/>
            <person name="Hughes D.S."/>
            <person name="Jacquin-Joly E."/>
            <person name="James W."/>
            <person name="Jhangiani S."/>
            <person name="Kollmar M."/>
            <person name="Kuwar S.S."/>
            <person name="Li S."/>
            <person name="Liu N.Y."/>
            <person name="Maibeche M.T."/>
            <person name="Miller J.R."/>
            <person name="Montagne N."/>
            <person name="Perry T."/>
            <person name="Qu J."/>
            <person name="Song S.V."/>
            <person name="Sutton G.G."/>
            <person name="Vogel H."/>
            <person name="Walenz B.P."/>
            <person name="Xu W."/>
            <person name="Zhang H.J."/>
            <person name="Zou Z."/>
            <person name="Batterham P."/>
            <person name="Edwards O.R."/>
            <person name="Feyereisen R."/>
            <person name="Gibbs R.A."/>
            <person name="Heckel D.G."/>
            <person name="McGrath A."/>
            <person name="Robin C."/>
            <person name="Scherer S.E."/>
            <person name="Worley K.C."/>
            <person name="Wu Y.D."/>
        </authorList>
    </citation>
    <scope>NUCLEOTIDE SEQUENCE [LARGE SCALE GENOMIC DNA]</scope>
    <source>
        <strain evidence="10">Harm_GR_Male_#8</strain>
        <tissue evidence="10">Whole organism</tissue>
    </source>
</reference>
<name>A0A2W1BNA0_HELAM</name>